<dbReference type="AlphaFoldDB" id="A0A9P8G120"/>
<comment type="caution">
    <text evidence="1">The sequence shown here is derived from an EMBL/GenBank/DDBJ whole genome shotgun (WGS) entry which is preliminary data.</text>
</comment>
<dbReference type="GO" id="GO:1990879">
    <property type="term" value="C:CST complex"/>
    <property type="evidence" value="ECO:0007669"/>
    <property type="project" value="InterPro"/>
</dbReference>
<proteinExistence type="predicted"/>
<reference evidence="1" key="1">
    <citation type="journal article" date="2021" name="J Fungi (Basel)">
        <title>Virulence traits and population genomics of the black yeast Aureobasidium melanogenum.</title>
        <authorList>
            <person name="Cernosa A."/>
            <person name="Sun X."/>
            <person name="Gostincar C."/>
            <person name="Fang C."/>
            <person name="Gunde-Cimerman N."/>
            <person name="Song Z."/>
        </authorList>
    </citation>
    <scope>NUCLEOTIDE SEQUENCE</scope>
    <source>
        <strain evidence="1">EXF-9298</strain>
    </source>
</reference>
<dbReference type="Pfam" id="PF12658">
    <property type="entry name" value="Ten1"/>
    <property type="match status" value="1"/>
</dbReference>
<dbReference type="InterPro" id="IPR012340">
    <property type="entry name" value="NA-bd_OB-fold"/>
</dbReference>
<organism evidence="1 2">
    <name type="scientific">Aureobasidium melanogenum</name>
    <name type="common">Aureobasidium pullulans var. melanogenum</name>
    <dbReference type="NCBI Taxonomy" id="46634"/>
    <lineage>
        <taxon>Eukaryota</taxon>
        <taxon>Fungi</taxon>
        <taxon>Dikarya</taxon>
        <taxon>Ascomycota</taxon>
        <taxon>Pezizomycotina</taxon>
        <taxon>Dothideomycetes</taxon>
        <taxon>Dothideomycetidae</taxon>
        <taxon>Dothideales</taxon>
        <taxon>Saccotheciaceae</taxon>
        <taxon>Aureobasidium</taxon>
    </lineage>
</organism>
<dbReference type="EMBL" id="JAHFXS010000151">
    <property type="protein sequence ID" value="KAG9988411.1"/>
    <property type="molecule type" value="Genomic_DNA"/>
</dbReference>
<keyword evidence="2" id="KW-1185">Reference proteome</keyword>
<name>A0A9P8G120_AURME</name>
<feature type="non-terminal residue" evidence="1">
    <location>
        <position position="1"/>
    </location>
</feature>
<reference evidence="1" key="2">
    <citation type="submission" date="2021-08" db="EMBL/GenBank/DDBJ databases">
        <authorList>
            <person name="Gostincar C."/>
            <person name="Sun X."/>
            <person name="Song Z."/>
            <person name="Gunde-Cimerman N."/>
        </authorList>
    </citation>
    <scope>NUCLEOTIDE SEQUENCE</scope>
    <source>
        <strain evidence="1">EXF-9298</strain>
    </source>
</reference>
<accession>A0A9P8G120</accession>
<evidence type="ECO:0000313" key="2">
    <source>
        <dbReference type="Proteomes" id="UP000729357"/>
    </source>
</evidence>
<dbReference type="InterPro" id="IPR024222">
    <property type="entry name" value="Ten1_fungal"/>
</dbReference>
<dbReference type="GO" id="GO:0043047">
    <property type="term" value="F:single-stranded telomeric DNA binding"/>
    <property type="evidence" value="ECO:0007669"/>
    <property type="project" value="InterPro"/>
</dbReference>
<dbReference type="Proteomes" id="UP000729357">
    <property type="component" value="Unassembled WGS sequence"/>
</dbReference>
<dbReference type="GO" id="GO:0016233">
    <property type="term" value="P:telomere capping"/>
    <property type="evidence" value="ECO:0007669"/>
    <property type="project" value="InterPro"/>
</dbReference>
<gene>
    <name evidence="1" type="ORF">KCU98_g2630</name>
</gene>
<protein>
    <submittedName>
        <fullName evidence="1">Uncharacterized protein</fullName>
    </submittedName>
</protein>
<evidence type="ECO:0000313" key="1">
    <source>
        <dbReference type="EMBL" id="KAG9988411.1"/>
    </source>
</evidence>
<sequence>MSSSSPLPSRLCAISQLHSLFPGDKVRFLGCVNQYHEPTASLFVFHNFPSQNHYTAQVDISQLLDTFDRQNLQIGAWLNVIGYITPSSSRSRPKVQAITVWSAGAINLQQYETALILRQTT</sequence>
<dbReference type="Gene3D" id="2.40.50.140">
    <property type="entry name" value="Nucleic acid-binding proteins"/>
    <property type="match status" value="1"/>
</dbReference>